<keyword evidence="3" id="KW-1185">Reference proteome</keyword>
<dbReference type="SUPFAM" id="SSF69572">
    <property type="entry name" value="Activating enzymes of the ubiquitin-like proteins"/>
    <property type="match status" value="1"/>
</dbReference>
<comment type="caution">
    <text evidence="2">The sequence shown here is derived from an EMBL/GenBank/DDBJ whole genome shotgun (WGS) entry which is preliminary data.</text>
</comment>
<reference evidence="2 3" key="1">
    <citation type="submission" date="2020-05" db="EMBL/GenBank/DDBJ databases">
        <title>Draft genome of xy-202 and genomic insight in genome of the genus Peptostreptococcus.</title>
        <authorList>
            <person name="Zhang Z."/>
        </authorList>
    </citation>
    <scope>NUCLEOTIDE SEQUENCE [LARGE SCALE GENOMIC DNA]</scope>
    <source>
        <strain evidence="2 3">DSM 27025</strain>
    </source>
</reference>
<dbReference type="NCBIfam" id="TIGR02354">
    <property type="entry name" value="thiF_fam2"/>
    <property type="match status" value="1"/>
</dbReference>
<evidence type="ECO:0000313" key="3">
    <source>
        <dbReference type="Proteomes" id="UP000713904"/>
    </source>
</evidence>
<dbReference type="EMBL" id="JABGBW010000009">
    <property type="protein sequence ID" value="MBC2576639.1"/>
    <property type="molecule type" value="Genomic_DNA"/>
</dbReference>
<evidence type="ECO:0000313" key="2">
    <source>
        <dbReference type="EMBL" id="MBC2576639.1"/>
    </source>
</evidence>
<dbReference type="NCBIfam" id="NF006395">
    <property type="entry name" value="PRK08644.1"/>
    <property type="match status" value="1"/>
</dbReference>
<dbReference type="InterPro" id="IPR012729">
    <property type="entry name" value="ThiF_fam2"/>
</dbReference>
<organism evidence="2 3">
    <name type="scientific">Peptostreptococcus canis</name>
    <dbReference type="NCBI Taxonomy" id="1159213"/>
    <lineage>
        <taxon>Bacteria</taxon>
        <taxon>Bacillati</taxon>
        <taxon>Bacillota</taxon>
        <taxon>Clostridia</taxon>
        <taxon>Peptostreptococcales</taxon>
        <taxon>Peptostreptococcaceae</taxon>
        <taxon>Peptostreptococcus</taxon>
    </lineage>
</organism>
<accession>A0ABR6TN98</accession>
<name>A0ABR6TN98_9FIRM</name>
<sequence length="215" mass="24223">MEQNLIEINGTFINEKCIYSRNIENSYEKLKNSRVCILGLGGLGSNIANSLARSGIGNLKIVDFDKVEVSNLNRQLYRLIHIGMKKTEALKSIIEEINPFINIICDSRKVDTENILEIVRDYDIIVEAFDSAESKAMVISEILSDDEKKYIVSGSGMAGIEDSNKIKTTKKFKHLFVCGDEYSDFDKYNAIMSPRVNICAGHQANMVLKILLEEM</sequence>
<dbReference type="GO" id="GO:0016779">
    <property type="term" value="F:nucleotidyltransferase activity"/>
    <property type="evidence" value="ECO:0007669"/>
    <property type="project" value="UniProtKB-KW"/>
</dbReference>
<dbReference type="PANTHER" id="PTHR43267:SF3">
    <property type="entry name" value="THIF PROTEIN"/>
    <property type="match status" value="1"/>
</dbReference>
<dbReference type="InterPro" id="IPR000594">
    <property type="entry name" value="ThiF_NAD_FAD-bd"/>
</dbReference>
<proteinExistence type="predicted"/>
<dbReference type="PANTHER" id="PTHR43267">
    <property type="entry name" value="TRNA THREONYLCARBAMOYLADENOSINE DEHYDRATASE"/>
    <property type="match status" value="1"/>
</dbReference>
<gene>
    <name evidence="2" type="primary">thiF</name>
    <name evidence="2" type="ORF">HLB29_08075</name>
</gene>
<dbReference type="Proteomes" id="UP000713904">
    <property type="component" value="Unassembled WGS sequence"/>
</dbReference>
<dbReference type="Gene3D" id="3.40.50.720">
    <property type="entry name" value="NAD(P)-binding Rossmann-like Domain"/>
    <property type="match status" value="1"/>
</dbReference>
<dbReference type="InterPro" id="IPR045886">
    <property type="entry name" value="ThiF/MoeB/HesA"/>
</dbReference>
<keyword evidence="2" id="KW-0548">Nucleotidyltransferase</keyword>
<feature type="domain" description="THIF-type NAD/FAD binding fold" evidence="1">
    <location>
        <begin position="24"/>
        <end position="213"/>
    </location>
</feature>
<protein>
    <submittedName>
        <fullName evidence="2">Sulfur carrier protein ThiS adenylyltransferase ThiF</fullName>
    </submittedName>
</protein>
<dbReference type="InterPro" id="IPR035985">
    <property type="entry name" value="Ubiquitin-activating_enz"/>
</dbReference>
<evidence type="ECO:0000259" key="1">
    <source>
        <dbReference type="Pfam" id="PF00899"/>
    </source>
</evidence>
<keyword evidence="2" id="KW-0808">Transferase</keyword>
<dbReference type="Pfam" id="PF00899">
    <property type="entry name" value="ThiF"/>
    <property type="match status" value="1"/>
</dbReference>
<dbReference type="RefSeq" id="WP_185624660.1">
    <property type="nucleotide sequence ID" value="NZ_JABGBW010000009.1"/>
</dbReference>